<gene>
    <name evidence="12" type="ORF">LNTAR_06014</name>
</gene>
<keyword evidence="6 10" id="KW-0812">Transmembrane</keyword>
<keyword evidence="9 10" id="KW-0472">Membrane</keyword>
<evidence type="ECO:0000259" key="11">
    <source>
        <dbReference type="PROSITE" id="PS52015"/>
    </source>
</evidence>
<keyword evidence="7" id="KW-0653">Protein transport</keyword>
<evidence type="ECO:0000256" key="10">
    <source>
        <dbReference type="SAM" id="Phobius"/>
    </source>
</evidence>
<evidence type="ECO:0000256" key="4">
    <source>
        <dbReference type="ARBA" id="ARBA00022475"/>
    </source>
</evidence>
<evidence type="ECO:0000256" key="6">
    <source>
        <dbReference type="ARBA" id="ARBA00022692"/>
    </source>
</evidence>
<dbReference type="GO" id="GO:0098797">
    <property type="term" value="C:plasma membrane protein complex"/>
    <property type="evidence" value="ECO:0007669"/>
    <property type="project" value="TreeGrafter"/>
</dbReference>
<evidence type="ECO:0000256" key="8">
    <source>
        <dbReference type="ARBA" id="ARBA00022989"/>
    </source>
</evidence>
<evidence type="ECO:0000256" key="3">
    <source>
        <dbReference type="ARBA" id="ARBA00022448"/>
    </source>
</evidence>
<dbReference type="GO" id="GO:0031992">
    <property type="term" value="F:energy transducer activity"/>
    <property type="evidence" value="ECO:0007669"/>
    <property type="project" value="InterPro"/>
</dbReference>
<dbReference type="PROSITE" id="PS52015">
    <property type="entry name" value="TONB_CTD"/>
    <property type="match status" value="1"/>
</dbReference>
<dbReference type="PRINTS" id="PR01374">
    <property type="entry name" value="TONBPROTEIN"/>
</dbReference>
<evidence type="ECO:0000313" key="13">
    <source>
        <dbReference type="Proteomes" id="UP000004947"/>
    </source>
</evidence>
<dbReference type="InterPro" id="IPR037682">
    <property type="entry name" value="TonB_C"/>
</dbReference>
<dbReference type="InterPro" id="IPR006260">
    <property type="entry name" value="TonB/TolA_C"/>
</dbReference>
<keyword evidence="5" id="KW-0997">Cell inner membrane</keyword>
<comment type="similarity">
    <text evidence="2">Belongs to the TonB family.</text>
</comment>
<evidence type="ECO:0000256" key="9">
    <source>
        <dbReference type="ARBA" id="ARBA00023136"/>
    </source>
</evidence>
<dbReference type="STRING" id="313628.LNTAR_06014"/>
<dbReference type="eggNOG" id="COG0810">
    <property type="taxonomic scope" value="Bacteria"/>
</dbReference>
<dbReference type="GO" id="GO:0015031">
    <property type="term" value="P:protein transport"/>
    <property type="evidence" value="ECO:0007669"/>
    <property type="project" value="UniProtKB-KW"/>
</dbReference>
<evidence type="ECO:0000256" key="7">
    <source>
        <dbReference type="ARBA" id="ARBA00022927"/>
    </source>
</evidence>
<dbReference type="InterPro" id="IPR051045">
    <property type="entry name" value="TonB-dependent_transducer"/>
</dbReference>
<dbReference type="OrthoDB" id="1628901at2"/>
<evidence type="ECO:0000256" key="5">
    <source>
        <dbReference type="ARBA" id="ARBA00022519"/>
    </source>
</evidence>
<keyword evidence="13" id="KW-1185">Reference proteome</keyword>
<dbReference type="Pfam" id="PF03544">
    <property type="entry name" value="TonB_C"/>
    <property type="match status" value="1"/>
</dbReference>
<dbReference type="PANTHER" id="PTHR33446">
    <property type="entry name" value="PROTEIN TONB-RELATED"/>
    <property type="match status" value="1"/>
</dbReference>
<dbReference type="Proteomes" id="UP000004947">
    <property type="component" value="Unassembled WGS sequence"/>
</dbReference>
<dbReference type="Gene3D" id="3.30.1150.10">
    <property type="match status" value="1"/>
</dbReference>
<accession>A6DPL1</accession>
<dbReference type="PANTHER" id="PTHR33446:SF2">
    <property type="entry name" value="PROTEIN TONB"/>
    <property type="match status" value="1"/>
</dbReference>
<dbReference type="RefSeq" id="WP_007279793.1">
    <property type="nucleotide sequence ID" value="NZ_ABCK01000016.1"/>
</dbReference>
<name>A6DPL1_9BACT</name>
<proteinExistence type="inferred from homology"/>
<organism evidence="12 13">
    <name type="scientific">Lentisphaera araneosa HTCC2155</name>
    <dbReference type="NCBI Taxonomy" id="313628"/>
    <lineage>
        <taxon>Bacteria</taxon>
        <taxon>Pseudomonadati</taxon>
        <taxon>Lentisphaerota</taxon>
        <taxon>Lentisphaeria</taxon>
        <taxon>Lentisphaerales</taxon>
        <taxon>Lentisphaeraceae</taxon>
        <taxon>Lentisphaera</taxon>
    </lineage>
</organism>
<feature type="transmembrane region" description="Helical" evidence="10">
    <location>
        <begin position="20"/>
        <end position="40"/>
    </location>
</feature>
<dbReference type="InterPro" id="IPR003538">
    <property type="entry name" value="TonB"/>
</dbReference>
<feature type="domain" description="TonB C-terminal" evidence="11">
    <location>
        <begin position="158"/>
        <end position="248"/>
    </location>
</feature>
<keyword evidence="4" id="KW-1003">Cell membrane</keyword>
<dbReference type="SUPFAM" id="SSF74653">
    <property type="entry name" value="TolA/TonB C-terminal domain"/>
    <property type="match status" value="1"/>
</dbReference>
<keyword evidence="3" id="KW-0813">Transport</keyword>
<dbReference type="NCBIfam" id="TIGR01352">
    <property type="entry name" value="tonB_Cterm"/>
    <property type="match status" value="1"/>
</dbReference>
<evidence type="ECO:0000313" key="12">
    <source>
        <dbReference type="EMBL" id="EDM26507.1"/>
    </source>
</evidence>
<sequence length="248" mass="28084">MVNNSEILIYRSSNSSYKQAWMNCLFAIVFGSAFFLILPLMNRAPQVTVKDIEIREIPQIIKKKKIKKLNKKLDKPKEVKKLIKPVPQPPIPQAMKTVDIKIDLPPISFASEVKLSPMTLSQNFETDFAIEARPTAPVQTTKSSESAVDYSGVFELTEVDQQARRLKFVQPVYPRRAMQRGLTGTLSVQVLITKEGQVSTYKILKSPHRGIFDKACIKALLADSYKPATKNGRVVSSKRIINYDFRLK</sequence>
<evidence type="ECO:0000256" key="2">
    <source>
        <dbReference type="ARBA" id="ARBA00006555"/>
    </source>
</evidence>
<comment type="subcellular location">
    <subcellularLocation>
        <location evidence="1">Cell inner membrane</location>
        <topology evidence="1">Single-pass membrane protein</topology>
        <orientation evidence="1">Periplasmic side</orientation>
    </subcellularLocation>
</comment>
<dbReference type="GO" id="GO:0055085">
    <property type="term" value="P:transmembrane transport"/>
    <property type="evidence" value="ECO:0007669"/>
    <property type="project" value="InterPro"/>
</dbReference>
<dbReference type="AlphaFoldDB" id="A6DPL1"/>
<comment type="caution">
    <text evidence="12">The sequence shown here is derived from an EMBL/GenBank/DDBJ whole genome shotgun (WGS) entry which is preliminary data.</text>
</comment>
<dbReference type="GO" id="GO:0015891">
    <property type="term" value="P:siderophore transport"/>
    <property type="evidence" value="ECO:0007669"/>
    <property type="project" value="InterPro"/>
</dbReference>
<protein>
    <submittedName>
        <fullName evidence="12">Putative TonB2 protein</fullName>
    </submittedName>
</protein>
<keyword evidence="8 10" id="KW-1133">Transmembrane helix</keyword>
<evidence type="ECO:0000256" key="1">
    <source>
        <dbReference type="ARBA" id="ARBA00004383"/>
    </source>
</evidence>
<dbReference type="EMBL" id="ABCK01000016">
    <property type="protein sequence ID" value="EDM26507.1"/>
    <property type="molecule type" value="Genomic_DNA"/>
</dbReference>
<reference evidence="12 13" key="1">
    <citation type="journal article" date="2010" name="J. Bacteriol.">
        <title>Genome sequence of Lentisphaera araneosa HTCC2155T, the type species of the order Lentisphaerales in the phylum Lentisphaerae.</title>
        <authorList>
            <person name="Thrash J.C."/>
            <person name="Cho J.C."/>
            <person name="Vergin K.L."/>
            <person name="Morris R.M."/>
            <person name="Giovannoni S.J."/>
        </authorList>
    </citation>
    <scope>NUCLEOTIDE SEQUENCE [LARGE SCALE GENOMIC DNA]</scope>
    <source>
        <strain evidence="12 13">HTCC2155</strain>
    </source>
</reference>
<dbReference type="GO" id="GO:0030288">
    <property type="term" value="C:outer membrane-bounded periplasmic space"/>
    <property type="evidence" value="ECO:0007669"/>
    <property type="project" value="InterPro"/>
</dbReference>